<comment type="caution">
    <text evidence="1">The sequence shown here is derived from an EMBL/GenBank/DDBJ whole genome shotgun (WGS) entry which is preliminary data.</text>
</comment>
<gene>
    <name evidence="1" type="ORF">NLG97_g4295</name>
</gene>
<name>A0ACC1QVV7_9HYPO</name>
<evidence type="ECO:0000313" key="2">
    <source>
        <dbReference type="Proteomes" id="UP001148737"/>
    </source>
</evidence>
<organism evidence="1 2">
    <name type="scientific">Lecanicillium saksenae</name>
    <dbReference type="NCBI Taxonomy" id="468837"/>
    <lineage>
        <taxon>Eukaryota</taxon>
        <taxon>Fungi</taxon>
        <taxon>Dikarya</taxon>
        <taxon>Ascomycota</taxon>
        <taxon>Pezizomycotina</taxon>
        <taxon>Sordariomycetes</taxon>
        <taxon>Hypocreomycetidae</taxon>
        <taxon>Hypocreales</taxon>
        <taxon>Cordycipitaceae</taxon>
        <taxon>Lecanicillium</taxon>
    </lineage>
</organism>
<evidence type="ECO:0000313" key="1">
    <source>
        <dbReference type="EMBL" id="KAJ3494099.1"/>
    </source>
</evidence>
<sequence>MAADKKVMLAVAGAGALGAAYYAASSTTRPATKPISELSDNKARDKKNMGLGGAGIGNTHAAGGTERAIDPSKDRKVETTRHAISCHPAA</sequence>
<reference evidence="1" key="1">
    <citation type="submission" date="2022-07" db="EMBL/GenBank/DDBJ databases">
        <title>Genome Sequence of Lecanicillium saksenae.</title>
        <authorList>
            <person name="Buettner E."/>
        </authorList>
    </citation>
    <scope>NUCLEOTIDE SEQUENCE</scope>
    <source>
        <strain evidence="1">VT-O1</strain>
    </source>
</reference>
<dbReference type="EMBL" id="JANAKD010000414">
    <property type="protein sequence ID" value="KAJ3494099.1"/>
    <property type="molecule type" value="Genomic_DNA"/>
</dbReference>
<proteinExistence type="predicted"/>
<dbReference type="Proteomes" id="UP001148737">
    <property type="component" value="Unassembled WGS sequence"/>
</dbReference>
<keyword evidence="2" id="KW-1185">Reference proteome</keyword>
<accession>A0ACC1QVV7</accession>
<protein>
    <submittedName>
        <fullName evidence="1">Uncharacterized protein</fullName>
    </submittedName>
</protein>